<sequence length="241" mass="25321">MTVLELQRRLAALGFDPGPLDGVRGPRTVAAIRAFQRARGLAADGIVGPITSAALAADPDGSPRAAGRALPADWTPPAAMRGIVAHWTAGGHRASALDRAHYHVLIEGDGRLVRGTHSIAANASTADGAYAAHTLNLNRGFVGVALCCMAGAVERPFHAGSAPMTPVQWDRLPPVLADICRAYRIPVTRRTVLSHAEVESELGVRQRGKWDVSRLAFDPGVVGARAVGDLFRDRTAALLAA</sequence>
<dbReference type="InterPro" id="IPR036366">
    <property type="entry name" value="PGBDSf"/>
</dbReference>
<evidence type="ECO:0000259" key="2">
    <source>
        <dbReference type="Pfam" id="PF01510"/>
    </source>
</evidence>
<dbReference type="Gene3D" id="1.10.101.10">
    <property type="entry name" value="PGBD-like superfamily/PGBD"/>
    <property type="match status" value="1"/>
</dbReference>
<dbReference type="Proteomes" id="UP000289708">
    <property type="component" value="Unassembled WGS sequence"/>
</dbReference>
<comment type="caution">
    <text evidence="3">The sequence shown here is derived from an EMBL/GenBank/DDBJ whole genome shotgun (WGS) entry which is preliminary data.</text>
</comment>
<dbReference type="Pfam" id="PF01510">
    <property type="entry name" value="Amidase_2"/>
    <property type="match status" value="1"/>
</dbReference>
<evidence type="ECO:0000313" key="3">
    <source>
        <dbReference type="EMBL" id="RXF75442.1"/>
    </source>
</evidence>
<name>A0A4V1KJU8_9HYPH</name>
<feature type="domain" description="Peptidoglycan binding-like" evidence="1">
    <location>
        <begin position="3"/>
        <end position="55"/>
    </location>
</feature>
<dbReference type="SUPFAM" id="SSF55846">
    <property type="entry name" value="N-acetylmuramoyl-L-alanine amidase-like"/>
    <property type="match status" value="1"/>
</dbReference>
<dbReference type="GO" id="GO:0008745">
    <property type="term" value="F:N-acetylmuramoyl-L-alanine amidase activity"/>
    <property type="evidence" value="ECO:0007669"/>
    <property type="project" value="InterPro"/>
</dbReference>
<dbReference type="Pfam" id="PF01471">
    <property type="entry name" value="PG_binding_1"/>
    <property type="match status" value="1"/>
</dbReference>
<dbReference type="SUPFAM" id="SSF47090">
    <property type="entry name" value="PGBD-like"/>
    <property type="match status" value="1"/>
</dbReference>
<proteinExistence type="predicted"/>
<reference evidence="3 4" key="1">
    <citation type="submission" date="2018-12" db="EMBL/GenBank/DDBJ databases">
        <title>bacterium Hansschlegelia zhihuaiae S113.</title>
        <authorList>
            <person name="He J."/>
        </authorList>
    </citation>
    <scope>NUCLEOTIDE SEQUENCE [LARGE SCALE GENOMIC DNA]</scope>
    <source>
        <strain evidence="3 4">S 113</strain>
    </source>
</reference>
<dbReference type="RefSeq" id="WP_128775620.1">
    <property type="nucleotide sequence ID" value="NZ_RYFI01000001.1"/>
</dbReference>
<gene>
    <name evidence="3" type="ORF">EK403_00870</name>
</gene>
<evidence type="ECO:0000259" key="1">
    <source>
        <dbReference type="Pfam" id="PF01471"/>
    </source>
</evidence>
<dbReference type="GO" id="GO:0009253">
    <property type="term" value="P:peptidoglycan catabolic process"/>
    <property type="evidence" value="ECO:0007669"/>
    <property type="project" value="InterPro"/>
</dbReference>
<dbReference type="Gene3D" id="3.40.80.10">
    <property type="entry name" value="Peptidoglycan recognition protein-like"/>
    <property type="match status" value="1"/>
</dbReference>
<organism evidence="3 4">
    <name type="scientific">Hansschlegelia zhihuaiae</name>
    <dbReference type="NCBI Taxonomy" id="405005"/>
    <lineage>
        <taxon>Bacteria</taxon>
        <taxon>Pseudomonadati</taxon>
        <taxon>Pseudomonadota</taxon>
        <taxon>Alphaproteobacteria</taxon>
        <taxon>Hyphomicrobiales</taxon>
        <taxon>Methylopilaceae</taxon>
        <taxon>Hansschlegelia</taxon>
    </lineage>
</organism>
<dbReference type="AlphaFoldDB" id="A0A4V1KJU8"/>
<dbReference type="EMBL" id="RYFI01000001">
    <property type="protein sequence ID" value="RXF75442.1"/>
    <property type="molecule type" value="Genomic_DNA"/>
</dbReference>
<dbReference type="InterPro" id="IPR002477">
    <property type="entry name" value="Peptidoglycan-bd-like"/>
</dbReference>
<evidence type="ECO:0000313" key="4">
    <source>
        <dbReference type="Proteomes" id="UP000289708"/>
    </source>
</evidence>
<dbReference type="InterPro" id="IPR002502">
    <property type="entry name" value="Amidase_domain"/>
</dbReference>
<dbReference type="OrthoDB" id="9798982at2"/>
<dbReference type="InterPro" id="IPR036365">
    <property type="entry name" value="PGBD-like_sf"/>
</dbReference>
<dbReference type="InterPro" id="IPR036505">
    <property type="entry name" value="Amidase/PGRP_sf"/>
</dbReference>
<protein>
    <submittedName>
        <fullName evidence="3">N-acetylmuramoyl-L-alanine amidase</fullName>
    </submittedName>
</protein>
<keyword evidence="4" id="KW-1185">Reference proteome</keyword>
<accession>A0A4V1KJU8</accession>
<feature type="domain" description="N-acetylmuramoyl-L-alanine amidase" evidence="2">
    <location>
        <begin position="79"/>
        <end position="198"/>
    </location>
</feature>